<keyword evidence="1" id="KW-0812">Transmembrane</keyword>
<accession>A0A512H773</accession>
<dbReference type="Pfam" id="PF09335">
    <property type="entry name" value="VTT_dom"/>
    <property type="match status" value="1"/>
</dbReference>
<sequence length="192" mass="21176">MLERTYRWILAKSDSRGAPWWLGAVAFAESSVFPLPPDILLIPMILADRRRWWSLCLLATVASVAGGLVGYLIGYFLFETVGQAVISFYGLEESFLTFQALFREWGTLILLVKGATPIPYKLLTITAGAVQLDLLTFIGASILSRFLRFIVVGALLYYFGPPVQAFIEKRLGLVSIAVLVATIGGIALVRLF</sequence>
<keyword evidence="1" id="KW-0472">Membrane</keyword>
<keyword evidence="4" id="KW-1185">Reference proteome</keyword>
<dbReference type="EMBL" id="BJZO01000033">
    <property type="protein sequence ID" value="GEO81302.1"/>
    <property type="molecule type" value="Genomic_DNA"/>
</dbReference>
<organism evidence="3 4">
    <name type="scientific">Pararhodospirillum oryzae</name>
    <dbReference type="NCBI Taxonomy" id="478448"/>
    <lineage>
        <taxon>Bacteria</taxon>
        <taxon>Pseudomonadati</taxon>
        <taxon>Pseudomonadota</taxon>
        <taxon>Alphaproteobacteria</taxon>
        <taxon>Rhodospirillales</taxon>
        <taxon>Rhodospirillaceae</taxon>
        <taxon>Pararhodospirillum</taxon>
    </lineage>
</organism>
<evidence type="ECO:0000313" key="4">
    <source>
        <dbReference type="Proteomes" id="UP000321567"/>
    </source>
</evidence>
<dbReference type="Proteomes" id="UP000321567">
    <property type="component" value="Unassembled WGS sequence"/>
</dbReference>
<dbReference type="InterPro" id="IPR051311">
    <property type="entry name" value="DedA_domain"/>
</dbReference>
<feature type="transmembrane region" description="Helical" evidence="1">
    <location>
        <begin position="52"/>
        <end position="78"/>
    </location>
</feature>
<dbReference type="GO" id="GO:0005886">
    <property type="term" value="C:plasma membrane"/>
    <property type="evidence" value="ECO:0007669"/>
    <property type="project" value="TreeGrafter"/>
</dbReference>
<keyword evidence="1" id="KW-1133">Transmembrane helix</keyword>
<gene>
    <name evidence="3" type="ORF">ROR02_14330</name>
</gene>
<protein>
    <recommendedName>
        <fullName evidence="2">VTT domain-containing protein</fullName>
    </recommendedName>
</protein>
<dbReference type="PANTHER" id="PTHR42709">
    <property type="entry name" value="ALKALINE PHOSPHATASE LIKE PROTEIN"/>
    <property type="match status" value="1"/>
</dbReference>
<feature type="transmembrane region" description="Helical" evidence="1">
    <location>
        <begin position="134"/>
        <end position="159"/>
    </location>
</feature>
<evidence type="ECO:0000256" key="1">
    <source>
        <dbReference type="SAM" id="Phobius"/>
    </source>
</evidence>
<dbReference type="AlphaFoldDB" id="A0A512H773"/>
<dbReference type="InterPro" id="IPR032816">
    <property type="entry name" value="VTT_dom"/>
</dbReference>
<name>A0A512H773_9PROT</name>
<evidence type="ECO:0000259" key="2">
    <source>
        <dbReference type="Pfam" id="PF09335"/>
    </source>
</evidence>
<reference evidence="3 4" key="1">
    <citation type="submission" date="2019-07" db="EMBL/GenBank/DDBJ databases">
        <title>Whole genome shotgun sequence of Rhodospirillum oryzae NBRC 107573.</title>
        <authorList>
            <person name="Hosoyama A."/>
            <person name="Uohara A."/>
            <person name="Ohji S."/>
            <person name="Ichikawa N."/>
        </authorList>
    </citation>
    <scope>NUCLEOTIDE SEQUENCE [LARGE SCALE GENOMIC DNA]</scope>
    <source>
        <strain evidence="3 4">NBRC 107573</strain>
    </source>
</reference>
<proteinExistence type="predicted"/>
<comment type="caution">
    <text evidence="3">The sequence shown here is derived from an EMBL/GenBank/DDBJ whole genome shotgun (WGS) entry which is preliminary data.</text>
</comment>
<dbReference type="RefSeq" id="WP_147163343.1">
    <property type="nucleotide sequence ID" value="NZ_BJZO01000033.1"/>
</dbReference>
<dbReference type="OrthoDB" id="9810270at2"/>
<feature type="domain" description="VTT" evidence="2">
    <location>
        <begin position="51"/>
        <end position="153"/>
    </location>
</feature>
<dbReference type="PANTHER" id="PTHR42709:SF11">
    <property type="entry name" value="DEDA FAMILY PROTEIN"/>
    <property type="match status" value="1"/>
</dbReference>
<evidence type="ECO:0000313" key="3">
    <source>
        <dbReference type="EMBL" id="GEO81302.1"/>
    </source>
</evidence>
<feature type="transmembrane region" description="Helical" evidence="1">
    <location>
        <begin position="171"/>
        <end position="191"/>
    </location>
</feature>